<evidence type="ECO:0000259" key="6">
    <source>
        <dbReference type="PROSITE" id="PS50305"/>
    </source>
</evidence>
<comment type="caution">
    <text evidence="7">The sequence shown here is derived from an EMBL/GenBank/DDBJ whole genome shotgun (WGS) entry which is preliminary data.</text>
</comment>
<reference evidence="7 8" key="1">
    <citation type="submission" date="2020-08" db="EMBL/GenBank/DDBJ databases">
        <title>Genomic Encyclopedia of Type Strains, Phase IV (KMG-IV): sequencing the most valuable type-strain genomes for metagenomic binning, comparative biology and taxonomic classification.</title>
        <authorList>
            <person name="Goeker M."/>
        </authorList>
    </citation>
    <scope>NUCLEOTIDE SEQUENCE [LARGE SCALE GENOMIC DNA]</scope>
    <source>
        <strain evidence="7 8">DSM 45615</strain>
    </source>
</reference>
<accession>A0A840PAY5</accession>
<dbReference type="InterPro" id="IPR050134">
    <property type="entry name" value="NAD-dep_sirtuin_deacylases"/>
</dbReference>
<dbReference type="Gene3D" id="3.40.50.1220">
    <property type="entry name" value="TPP-binding domain"/>
    <property type="match status" value="1"/>
</dbReference>
<dbReference type="EC" id="2.3.1.286" evidence="1"/>
<dbReference type="EMBL" id="JACHGN010000024">
    <property type="protein sequence ID" value="MBB5138554.1"/>
    <property type="molecule type" value="Genomic_DNA"/>
</dbReference>
<dbReference type="InterPro" id="IPR026591">
    <property type="entry name" value="Sirtuin_cat_small_dom_sf"/>
</dbReference>
<feature type="region of interest" description="Disordered" evidence="5">
    <location>
        <begin position="1"/>
        <end position="24"/>
    </location>
</feature>
<evidence type="ECO:0000256" key="4">
    <source>
        <dbReference type="PROSITE-ProRule" id="PRU00236"/>
    </source>
</evidence>
<dbReference type="CDD" id="cd01407">
    <property type="entry name" value="SIR2-fam"/>
    <property type="match status" value="1"/>
</dbReference>
<dbReference type="SUPFAM" id="SSF52467">
    <property type="entry name" value="DHS-like NAD/FAD-binding domain"/>
    <property type="match status" value="1"/>
</dbReference>
<dbReference type="InterPro" id="IPR026590">
    <property type="entry name" value="Ssirtuin_cat_dom"/>
</dbReference>
<keyword evidence="7" id="KW-0378">Hydrolase</keyword>
<keyword evidence="8" id="KW-1185">Reference proteome</keyword>
<feature type="binding site" evidence="4">
    <location>
        <position position="112"/>
    </location>
    <ligand>
        <name>Zn(2+)</name>
        <dbReference type="ChEBI" id="CHEBI:29105"/>
    </ligand>
</feature>
<organism evidence="7 8">
    <name type="scientific">Thermocatellispora tengchongensis</name>
    <dbReference type="NCBI Taxonomy" id="1073253"/>
    <lineage>
        <taxon>Bacteria</taxon>
        <taxon>Bacillati</taxon>
        <taxon>Actinomycetota</taxon>
        <taxon>Actinomycetes</taxon>
        <taxon>Streptosporangiales</taxon>
        <taxon>Streptosporangiaceae</taxon>
        <taxon>Thermocatellispora</taxon>
    </lineage>
</organism>
<evidence type="ECO:0000256" key="2">
    <source>
        <dbReference type="ARBA" id="ARBA00022679"/>
    </source>
</evidence>
<evidence type="ECO:0000256" key="5">
    <source>
        <dbReference type="SAM" id="MobiDB-lite"/>
    </source>
</evidence>
<evidence type="ECO:0000256" key="3">
    <source>
        <dbReference type="ARBA" id="ARBA00023027"/>
    </source>
</evidence>
<dbReference type="InterPro" id="IPR003000">
    <property type="entry name" value="Sirtuin"/>
</dbReference>
<feature type="active site" description="Proton acceptor" evidence="4">
    <location>
        <position position="104"/>
    </location>
</feature>
<protein>
    <recommendedName>
        <fullName evidence="1">protein acetyllysine N-acetyltransferase</fullName>
        <ecNumber evidence="1">2.3.1.286</ecNumber>
    </recommendedName>
</protein>
<dbReference type="InterPro" id="IPR029035">
    <property type="entry name" value="DHS-like_NAD/FAD-binding_dom"/>
</dbReference>
<name>A0A840PAY5_9ACTN</name>
<dbReference type="RefSeq" id="WP_185055426.1">
    <property type="nucleotide sequence ID" value="NZ_BAABIX010000025.1"/>
</dbReference>
<feature type="domain" description="Deacetylase sirtuin-type" evidence="6">
    <location>
        <begin position="1"/>
        <end position="236"/>
    </location>
</feature>
<evidence type="ECO:0000313" key="8">
    <source>
        <dbReference type="Proteomes" id="UP000578449"/>
    </source>
</evidence>
<keyword evidence="3" id="KW-0520">NAD</keyword>
<dbReference type="Pfam" id="PF02146">
    <property type="entry name" value="SIR2"/>
    <property type="match status" value="1"/>
</dbReference>
<dbReference type="PANTHER" id="PTHR11085:SF4">
    <property type="entry name" value="NAD-DEPENDENT PROTEIN DEACYLASE"/>
    <property type="match status" value="1"/>
</dbReference>
<dbReference type="GO" id="GO:0046872">
    <property type="term" value="F:metal ion binding"/>
    <property type="evidence" value="ECO:0007669"/>
    <property type="project" value="UniProtKB-KW"/>
</dbReference>
<feature type="binding site" evidence="4">
    <location>
        <position position="140"/>
    </location>
    <ligand>
        <name>Zn(2+)</name>
        <dbReference type="ChEBI" id="CHEBI:29105"/>
    </ligand>
</feature>
<feature type="binding site" evidence="4">
    <location>
        <position position="137"/>
    </location>
    <ligand>
        <name>Zn(2+)</name>
        <dbReference type="ChEBI" id="CHEBI:29105"/>
    </ligand>
</feature>
<dbReference type="GO" id="GO:0017136">
    <property type="term" value="F:histone deacetylase activity, NAD-dependent"/>
    <property type="evidence" value="ECO:0007669"/>
    <property type="project" value="TreeGrafter"/>
</dbReference>
<keyword evidence="4" id="KW-0479">Metal-binding</keyword>
<dbReference type="Proteomes" id="UP000578449">
    <property type="component" value="Unassembled WGS sequence"/>
</dbReference>
<sequence length="238" mass="25661">MRVTALTGAGISTESGIPDYRGPSGVWRTDPEHEKLVTYEYYMADPDIRRRSWLRRRDHPAWNAEPNAGHLALARLPEAWIVTQNIDGLHQRAGSPPERVLELHGNMYGAVCTACGVRSTTQEAIDRLLAGESDPPCLDCGGILKTATIMFGQQLDPATLTMAVHAAQECDLFLAIGTSLQVQPAASLVSVAVEAGARLVIVNAEPTPYDDLAEELVREPIGTALPRICAELIGADPS</sequence>
<dbReference type="GO" id="GO:0016787">
    <property type="term" value="F:hydrolase activity"/>
    <property type="evidence" value="ECO:0007669"/>
    <property type="project" value="UniProtKB-KW"/>
</dbReference>
<dbReference type="PANTHER" id="PTHR11085">
    <property type="entry name" value="NAD-DEPENDENT PROTEIN DEACYLASE SIRTUIN-5, MITOCHONDRIAL-RELATED"/>
    <property type="match status" value="1"/>
</dbReference>
<gene>
    <name evidence="7" type="ORF">HNP84_008308</name>
</gene>
<dbReference type="PROSITE" id="PS50305">
    <property type="entry name" value="SIRTUIN"/>
    <property type="match status" value="1"/>
</dbReference>
<proteinExistence type="predicted"/>
<dbReference type="AlphaFoldDB" id="A0A840PAY5"/>
<feature type="binding site" evidence="4">
    <location>
        <position position="115"/>
    </location>
    <ligand>
        <name>Zn(2+)</name>
        <dbReference type="ChEBI" id="CHEBI:29105"/>
    </ligand>
</feature>
<evidence type="ECO:0000313" key="7">
    <source>
        <dbReference type="EMBL" id="MBB5138554.1"/>
    </source>
</evidence>
<dbReference type="Gene3D" id="3.30.1600.10">
    <property type="entry name" value="SIR2/SIRT2 'Small Domain"/>
    <property type="match status" value="1"/>
</dbReference>
<dbReference type="GO" id="GO:0070403">
    <property type="term" value="F:NAD+ binding"/>
    <property type="evidence" value="ECO:0007669"/>
    <property type="project" value="InterPro"/>
</dbReference>
<evidence type="ECO:0000256" key="1">
    <source>
        <dbReference type="ARBA" id="ARBA00012928"/>
    </source>
</evidence>
<keyword evidence="2" id="KW-0808">Transferase</keyword>
<keyword evidence="4" id="KW-0862">Zinc</keyword>